<dbReference type="WBParaSite" id="PSAMB.scaffold5085size12694.g25854.t1">
    <property type="protein sequence ID" value="PSAMB.scaffold5085size12694.g25854.t1"/>
    <property type="gene ID" value="PSAMB.scaffold5085size12694.g25854"/>
</dbReference>
<feature type="signal peptide" evidence="1">
    <location>
        <begin position="1"/>
        <end position="19"/>
    </location>
</feature>
<name>A0A914WTI9_9BILA</name>
<proteinExistence type="predicted"/>
<keyword evidence="1" id="KW-0732">Signal</keyword>
<dbReference type="AlphaFoldDB" id="A0A914WTI9"/>
<sequence>MKAIALTAFFAATLLCALGADKSFIPKWTHGISSTVFSGNQAQNPASRATCDPTVFTSCLLTFFGSIGLSSPNLPSDTEFEQQLSIHVLQNPPQGFKDTC</sequence>
<organism evidence="2 3">
    <name type="scientific">Plectus sambesii</name>
    <dbReference type="NCBI Taxonomy" id="2011161"/>
    <lineage>
        <taxon>Eukaryota</taxon>
        <taxon>Metazoa</taxon>
        <taxon>Ecdysozoa</taxon>
        <taxon>Nematoda</taxon>
        <taxon>Chromadorea</taxon>
        <taxon>Plectida</taxon>
        <taxon>Plectina</taxon>
        <taxon>Plectoidea</taxon>
        <taxon>Plectidae</taxon>
        <taxon>Plectus</taxon>
    </lineage>
</organism>
<feature type="chain" id="PRO_5037150205" evidence="1">
    <location>
        <begin position="20"/>
        <end position="100"/>
    </location>
</feature>
<evidence type="ECO:0000313" key="3">
    <source>
        <dbReference type="WBParaSite" id="PSAMB.scaffold5085size12694.g25854.t1"/>
    </source>
</evidence>
<accession>A0A914WTI9</accession>
<keyword evidence="2" id="KW-1185">Reference proteome</keyword>
<reference evidence="3" key="1">
    <citation type="submission" date="2022-11" db="UniProtKB">
        <authorList>
            <consortium name="WormBaseParasite"/>
        </authorList>
    </citation>
    <scope>IDENTIFICATION</scope>
</reference>
<dbReference type="Proteomes" id="UP000887566">
    <property type="component" value="Unplaced"/>
</dbReference>
<protein>
    <submittedName>
        <fullName evidence="3">Adipokinetic hormone 1</fullName>
    </submittedName>
</protein>
<evidence type="ECO:0000256" key="1">
    <source>
        <dbReference type="SAM" id="SignalP"/>
    </source>
</evidence>
<evidence type="ECO:0000313" key="2">
    <source>
        <dbReference type="Proteomes" id="UP000887566"/>
    </source>
</evidence>